<name>A0A166XR35_9GAMM</name>
<dbReference type="Gene3D" id="3.40.30.10">
    <property type="entry name" value="Glutaredoxin"/>
    <property type="match status" value="1"/>
</dbReference>
<dbReference type="RefSeq" id="WP_063357309.1">
    <property type="nucleotide sequence ID" value="NZ_AQHB01000035.1"/>
</dbReference>
<accession>A0A166XR35</accession>
<organism evidence="3 4">
    <name type="scientific">Pseudoalteromonas luteoviolacea DSM 6061</name>
    <dbReference type="NCBI Taxonomy" id="1365250"/>
    <lineage>
        <taxon>Bacteria</taxon>
        <taxon>Pseudomonadati</taxon>
        <taxon>Pseudomonadota</taxon>
        <taxon>Gammaproteobacteria</taxon>
        <taxon>Alteromonadales</taxon>
        <taxon>Pseudoalteromonadaceae</taxon>
        <taxon>Pseudoalteromonas</taxon>
    </lineage>
</organism>
<keyword evidence="4" id="KW-1185">Reference proteome</keyword>
<evidence type="ECO:0000313" key="3">
    <source>
        <dbReference type="EMBL" id="KZN40703.1"/>
    </source>
</evidence>
<feature type="signal peptide" evidence="1">
    <location>
        <begin position="1"/>
        <end position="21"/>
    </location>
</feature>
<dbReference type="PATRIC" id="fig|1365250.3.peg.1482"/>
<dbReference type="Proteomes" id="UP000076643">
    <property type="component" value="Unassembled WGS sequence"/>
</dbReference>
<sequence>MTFKQPLLWLPLLVASFFTHAASPFYQLELTALNKYAPKTMAYYQGQVLALMLVQPNCGWCKKQHKLLESLFNAQPIECRRFSVMMMATGAEKRQLERAMARYQTKFATVTLPNSLANSLESKSTPQVFLLDSNGNLATYHIGFMPEAALLAHLQTLTADAGCRISATKIS</sequence>
<feature type="domain" description="Thioredoxin-like fold" evidence="2">
    <location>
        <begin position="45"/>
        <end position="154"/>
    </location>
</feature>
<protein>
    <recommendedName>
        <fullName evidence="2">Thioredoxin-like fold domain-containing protein</fullName>
    </recommendedName>
</protein>
<keyword evidence="1" id="KW-0732">Signal</keyword>
<dbReference type="SUPFAM" id="SSF52833">
    <property type="entry name" value="Thioredoxin-like"/>
    <property type="match status" value="1"/>
</dbReference>
<dbReference type="EMBL" id="AUYB01000093">
    <property type="protein sequence ID" value="KZN40703.1"/>
    <property type="molecule type" value="Genomic_DNA"/>
</dbReference>
<feature type="chain" id="PRO_5007882489" description="Thioredoxin-like fold domain-containing protein" evidence="1">
    <location>
        <begin position="22"/>
        <end position="171"/>
    </location>
</feature>
<proteinExistence type="predicted"/>
<dbReference type="Pfam" id="PF13098">
    <property type="entry name" value="Thioredoxin_2"/>
    <property type="match status" value="1"/>
</dbReference>
<reference evidence="3 4" key="1">
    <citation type="submission" date="2013-07" db="EMBL/GenBank/DDBJ databases">
        <title>Comparative Genomic and Metabolomic Analysis of Twelve Strains of Pseudoalteromonas luteoviolacea.</title>
        <authorList>
            <person name="Vynne N.G."/>
            <person name="Mansson M."/>
            <person name="Gram L."/>
        </authorList>
    </citation>
    <scope>NUCLEOTIDE SEQUENCE [LARGE SCALE GENOMIC DNA]</scope>
    <source>
        <strain evidence="3 4">DSM 6061</strain>
    </source>
</reference>
<dbReference type="InterPro" id="IPR036249">
    <property type="entry name" value="Thioredoxin-like_sf"/>
</dbReference>
<gene>
    <name evidence="3" type="ORF">N475_11280</name>
</gene>
<comment type="caution">
    <text evidence="3">The sequence shown here is derived from an EMBL/GenBank/DDBJ whole genome shotgun (WGS) entry which is preliminary data.</text>
</comment>
<dbReference type="AlphaFoldDB" id="A0A166XR35"/>
<evidence type="ECO:0000256" key="1">
    <source>
        <dbReference type="SAM" id="SignalP"/>
    </source>
</evidence>
<dbReference type="InterPro" id="IPR012336">
    <property type="entry name" value="Thioredoxin-like_fold"/>
</dbReference>
<evidence type="ECO:0000259" key="2">
    <source>
        <dbReference type="Pfam" id="PF13098"/>
    </source>
</evidence>
<evidence type="ECO:0000313" key="4">
    <source>
        <dbReference type="Proteomes" id="UP000076643"/>
    </source>
</evidence>